<feature type="non-terminal residue" evidence="1">
    <location>
        <position position="1"/>
    </location>
</feature>
<organism evidence="1 2">
    <name type="scientific">Cryobacterium fucosi</name>
    <dbReference type="NCBI Taxonomy" id="1259157"/>
    <lineage>
        <taxon>Bacteria</taxon>
        <taxon>Bacillati</taxon>
        <taxon>Actinomycetota</taxon>
        <taxon>Actinomycetes</taxon>
        <taxon>Micrococcales</taxon>
        <taxon>Microbacteriaceae</taxon>
        <taxon>Cryobacterium</taxon>
    </lineage>
</organism>
<reference evidence="1 2" key="1">
    <citation type="submission" date="2019-03" db="EMBL/GenBank/DDBJ databases">
        <title>Genomics of glacier-inhabiting Cryobacterium strains.</title>
        <authorList>
            <person name="Liu Q."/>
            <person name="Xin Y.-H."/>
        </authorList>
    </citation>
    <scope>NUCLEOTIDE SEQUENCE [LARGE SCALE GENOMIC DNA]</scope>
    <source>
        <strain evidence="1 2">Hh4</strain>
    </source>
</reference>
<evidence type="ECO:0000313" key="1">
    <source>
        <dbReference type="EMBL" id="TFD73290.1"/>
    </source>
</evidence>
<dbReference type="AlphaFoldDB" id="A0A4R9B024"/>
<dbReference type="EMBL" id="SOHH01000097">
    <property type="protein sequence ID" value="TFD73290.1"/>
    <property type="molecule type" value="Genomic_DNA"/>
</dbReference>
<sequence length="92" mass="9375">DLWLAGGGTTSTPWRGMLADHLGHGLAALEVPGASARGAAIVAGLAVGQVERAGISGALAPARRHVADPRPGSFTQVEERAALWADAVRRSL</sequence>
<evidence type="ECO:0000313" key="2">
    <source>
        <dbReference type="Proteomes" id="UP000298313"/>
    </source>
</evidence>
<accession>A0A4R9B024</accession>
<dbReference type="SUPFAM" id="SSF53067">
    <property type="entry name" value="Actin-like ATPase domain"/>
    <property type="match status" value="1"/>
</dbReference>
<comment type="caution">
    <text evidence="1">The sequence shown here is derived from an EMBL/GenBank/DDBJ whole genome shotgun (WGS) entry which is preliminary data.</text>
</comment>
<dbReference type="InterPro" id="IPR043129">
    <property type="entry name" value="ATPase_NBD"/>
</dbReference>
<proteinExistence type="predicted"/>
<keyword evidence="2" id="KW-1185">Reference proteome</keyword>
<dbReference type="Gene3D" id="3.30.420.40">
    <property type="match status" value="1"/>
</dbReference>
<protein>
    <submittedName>
        <fullName evidence="1">Uncharacterized protein</fullName>
    </submittedName>
</protein>
<gene>
    <name evidence="1" type="ORF">E3T48_14195</name>
</gene>
<dbReference type="Proteomes" id="UP000298313">
    <property type="component" value="Unassembled WGS sequence"/>
</dbReference>
<dbReference type="RefSeq" id="WP_198417680.1">
    <property type="nucleotide sequence ID" value="NZ_SOHH01000097.1"/>
</dbReference>
<name>A0A4R9B024_9MICO</name>